<evidence type="ECO:0000313" key="2">
    <source>
        <dbReference type="EMBL" id="KAK3915170.1"/>
    </source>
</evidence>
<keyword evidence="3" id="KW-1185">Reference proteome</keyword>
<reference evidence="2" key="1">
    <citation type="submission" date="2021-07" db="EMBL/GenBank/DDBJ databases">
        <authorList>
            <person name="Catto M.A."/>
            <person name="Jacobson A."/>
            <person name="Kennedy G."/>
            <person name="Labadie P."/>
            <person name="Hunt B.G."/>
            <person name="Srinivasan R."/>
        </authorList>
    </citation>
    <scope>NUCLEOTIDE SEQUENCE</scope>
    <source>
        <strain evidence="2">PL_HMW_Pooled</strain>
        <tissue evidence="2">Head</tissue>
    </source>
</reference>
<feature type="coiled-coil region" evidence="1">
    <location>
        <begin position="12"/>
        <end position="39"/>
    </location>
</feature>
<dbReference type="Proteomes" id="UP001219518">
    <property type="component" value="Unassembled WGS sequence"/>
</dbReference>
<sequence>MCAQSIGNCKNLEGLKKKITELEEELKQHKILVQQQDLQVKSLLKSRKKLLDRFEKKITLLRDKATSELQAILLEERARHLLNQADQGIERAKQFETYISTFYKKFQDILLDSQAKNSQSRHDDLQRISELEQKLSSVTSLL</sequence>
<reference evidence="2" key="2">
    <citation type="journal article" date="2023" name="BMC Genomics">
        <title>Pest status, molecular evolution, and epigenetic factors derived from the genome assembly of Frankliniella fusca, a thysanopteran phytovirus vector.</title>
        <authorList>
            <person name="Catto M.A."/>
            <person name="Labadie P.E."/>
            <person name="Jacobson A.L."/>
            <person name="Kennedy G.G."/>
            <person name="Srinivasan R."/>
            <person name="Hunt B.G."/>
        </authorList>
    </citation>
    <scope>NUCLEOTIDE SEQUENCE</scope>
    <source>
        <strain evidence="2">PL_HMW_Pooled</strain>
    </source>
</reference>
<comment type="caution">
    <text evidence="2">The sequence shown here is derived from an EMBL/GenBank/DDBJ whole genome shotgun (WGS) entry which is preliminary data.</text>
</comment>
<keyword evidence="1" id="KW-0175">Coiled coil</keyword>
<name>A0AAE1LD88_9NEOP</name>
<organism evidence="2 3">
    <name type="scientific">Frankliniella fusca</name>
    <dbReference type="NCBI Taxonomy" id="407009"/>
    <lineage>
        <taxon>Eukaryota</taxon>
        <taxon>Metazoa</taxon>
        <taxon>Ecdysozoa</taxon>
        <taxon>Arthropoda</taxon>
        <taxon>Hexapoda</taxon>
        <taxon>Insecta</taxon>
        <taxon>Pterygota</taxon>
        <taxon>Neoptera</taxon>
        <taxon>Paraneoptera</taxon>
        <taxon>Thysanoptera</taxon>
        <taxon>Terebrantia</taxon>
        <taxon>Thripoidea</taxon>
        <taxon>Thripidae</taxon>
        <taxon>Frankliniella</taxon>
    </lineage>
</organism>
<evidence type="ECO:0000313" key="3">
    <source>
        <dbReference type="Proteomes" id="UP001219518"/>
    </source>
</evidence>
<evidence type="ECO:0000256" key="1">
    <source>
        <dbReference type="SAM" id="Coils"/>
    </source>
</evidence>
<dbReference type="AlphaFoldDB" id="A0AAE1LD88"/>
<proteinExistence type="predicted"/>
<dbReference type="EMBL" id="JAHWGI010000409">
    <property type="protein sequence ID" value="KAK3915170.1"/>
    <property type="molecule type" value="Genomic_DNA"/>
</dbReference>
<gene>
    <name evidence="2" type="ORF">KUF71_024469</name>
</gene>
<protein>
    <submittedName>
        <fullName evidence="2">DNA polymerase epsilon subunit B</fullName>
    </submittedName>
</protein>
<accession>A0AAE1LD88</accession>